<organism evidence="2 3">
    <name type="scientific">Ajellomyces capsulatus (strain G186AR / H82 / ATCC MYA-2454 / RMSCC 2432)</name>
    <name type="common">Darling's disease fungus</name>
    <name type="synonym">Histoplasma capsulatum</name>
    <dbReference type="NCBI Taxonomy" id="447093"/>
    <lineage>
        <taxon>Eukaryota</taxon>
        <taxon>Fungi</taxon>
        <taxon>Dikarya</taxon>
        <taxon>Ascomycota</taxon>
        <taxon>Pezizomycotina</taxon>
        <taxon>Eurotiomycetes</taxon>
        <taxon>Eurotiomycetidae</taxon>
        <taxon>Onygenales</taxon>
        <taxon>Ajellomycetaceae</taxon>
        <taxon>Histoplasma</taxon>
    </lineage>
</organism>
<evidence type="ECO:0000313" key="3">
    <source>
        <dbReference type="Proteomes" id="UP000001631"/>
    </source>
</evidence>
<evidence type="ECO:0000313" key="2">
    <source>
        <dbReference type="EMBL" id="EEH03309.1"/>
    </source>
</evidence>
<accession>C0NYL9</accession>
<dbReference type="AlphaFoldDB" id="C0NYL9"/>
<dbReference type="HOGENOM" id="CLU_1467785_0_0_1"/>
<dbReference type="InParanoid" id="C0NYL9"/>
<name>C0NYL9_AJECG</name>
<keyword evidence="3" id="KW-1185">Reference proteome</keyword>
<dbReference type="RefSeq" id="XP_045283790.1">
    <property type="nucleotide sequence ID" value="XM_045435298.1"/>
</dbReference>
<dbReference type="GeneID" id="69041265"/>
<protein>
    <submittedName>
        <fullName evidence="2">Uncharacterized protein</fullName>
    </submittedName>
</protein>
<feature type="region of interest" description="Disordered" evidence="1">
    <location>
        <begin position="1"/>
        <end position="50"/>
    </location>
</feature>
<dbReference type="VEuPathDB" id="FungiDB:I7I50_08587"/>
<evidence type="ECO:0000256" key="1">
    <source>
        <dbReference type="SAM" id="MobiDB-lite"/>
    </source>
</evidence>
<dbReference type="EMBL" id="GG663377">
    <property type="protein sequence ID" value="EEH03309.1"/>
    <property type="molecule type" value="Genomic_DNA"/>
</dbReference>
<sequence length="184" mass="20154">MFAASHTASDKTPRNGGLPITCPQKATKPQGKASVEMINKLSPSGPTGSKKSRGEIELIFTFIESKVAESKVAESKVAASRTFPGLFAFHERASKIRYASRPNHDKDSQMAEVKAARHLTYPAMSGGSSVRADSSIINIKDDSTKDRPCLQFNFTLDSAFMHDWEPEILCYNAGNEIRTLGHHL</sequence>
<dbReference type="Proteomes" id="UP000001631">
    <property type="component" value="Unassembled WGS sequence"/>
</dbReference>
<reference evidence="2" key="1">
    <citation type="submission" date="2009-02" db="EMBL/GenBank/DDBJ databases">
        <title>The Genome Sequence of Ajellomyces capsulatus strain G186AR.</title>
        <authorList>
            <consortium name="The Broad Institute Genome Sequencing Platform"/>
            <person name="Champion M."/>
            <person name="Cuomo C."/>
            <person name="Ma L.-J."/>
            <person name="Henn M.R."/>
            <person name="Sil A."/>
            <person name="Goldman B."/>
            <person name="Young S.K."/>
            <person name="Kodira C.D."/>
            <person name="Zeng Q."/>
            <person name="Koehrsen M."/>
            <person name="Alvarado L."/>
            <person name="Berlin A."/>
            <person name="Borenstein D."/>
            <person name="Chen Z."/>
            <person name="Engels R."/>
            <person name="Freedman E."/>
            <person name="Gellesch M."/>
            <person name="Goldberg J."/>
            <person name="Griggs A."/>
            <person name="Gujja S."/>
            <person name="Heiman D."/>
            <person name="Hepburn T."/>
            <person name="Howarth C."/>
            <person name="Jen D."/>
            <person name="Larson L."/>
            <person name="Lewis B."/>
            <person name="Mehta T."/>
            <person name="Park D."/>
            <person name="Pearson M."/>
            <person name="Roberts A."/>
            <person name="Saif S."/>
            <person name="Shea T."/>
            <person name="Shenoy N."/>
            <person name="Sisk P."/>
            <person name="Stolte C."/>
            <person name="Sykes S."/>
            <person name="Walk T."/>
            <person name="White J."/>
            <person name="Yandava C."/>
            <person name="Klein B."/>
            <person name="McEwen J.G."/>
            <person name="Puccia R."/>
            <person name="Goldman G.H."/>
            <person name="Felipe M.S."/>
            <person name="Nino-Vega G."/>
            <person name="San-Blas G."/>
            <person name="Taylor J."/>
            <person name="Mendoza L."/>
            <person name="Galagan J."/>
            <person name="Nusbaum C."/>
            <person name="Birren B."/>
        </authorList>
    </citation>
    <scope>NUCLEOTIDE SEQUENCE</scope>
    <source>
        <strain evidence="2">G186AR</strain>
    </source>
</reference>
<proteinExistence type="predicted"/>
<gene>
    <name evidence="2" type="ORF">HCBG_08249</name>
</gene>